<evidence type="ECO:0000313" key="3">
    <source>
        <dbReference type="Proteomes" id="UP000007993"/>
    </source>
</evidence>
<sequence>MKIVYIANTDWYLYNFRRNLMVAAQESGHDVLALSPPGPYGARLNDLGISWQPLEMNRSGTNPLEELKCVWTLSRILREKQADLVHSFTIKGTLHGSLACIAARTRARVNAVAGLGFIFTSGSLKARLLRFPVGLLLKVAMGGANTRVILQNPDDVRAIQQASLAPENNIRLILGSGVDCIRFSPRRSPAEPESISVLLAARLLRPKGIEDFVEASRLLRKQGASIRFLLAGTPDPGNPDSIEESSVREWVKEGLVEWLGHVEDMPSLMSEVDVFVLPTYYGEGLPRSLIEAAASGLALITTDIPGCREVVSHEEDGLRVPVRDPQSLASAIRRLDNDRELTVRLGNAAREKATQLFDERIVVEKTLAVYKELDVAETELDAVTLR</sequence>
<organism evidence="2 3">
    <name type="scientific">Rhodopirellula baltica SH28</name>
    <dbReference type="NCBI Taxonomy" id="993517"/>
    <lineage>
        <taxon>Bacteria</taxon>
        <taxon>Pseudomonadati</taxon>
        <taxon>Planctomycetota</taxon>
        <taxon>Planctomycetia</taxon>
        <taxon>Pirellulales</taxon>
        <taxon>Pirellulaceae</taxon>
        <taxon>Rhodopirellula</taxon>
    </lineage>
</organism>
<dbReference type="EMBL" id="AMCW01000170">
    <property type="protein sequence ID" value="EKJ98728.1"/>
    <property type="molecule type" value="Genomic_DNA"/>
</dbReference>
<dbReference type="PANTHER" id="PTHR12526">
    <property type="entry name" value="GLYCOSYLTRANSFERASE"/>
    <property type="match status" value="1"/>
</dbReference>
<name>K5D7H3_RHOBT</name>
<dbReference type="PATRIC" id="fig|993517.3.peg.6443"/>
<evidence type="ECO:0000259" key="1">
    <source>
        <dbReference type="Pfam" id="PF13477"/>
    </source>
</evidence>
<comment type="caution">
    <text evidence="2">The sequence shown here is derived from an EMBL/GenBank/DDBJ whole genome shotgun (WGS) entry which is preliminary data.</text>
</comment>
<gene>
    <name evidence="2" type="ORF">RBSH_05951</name>
</gene>
<dbReference type="PANTHER" id="PTHR12526:SF638">
    <property type="entry name" value="SPORE COAT PROTEIN SA"/>
    <property type="match status" value="1"/>
</dbReference>
<proteinExistence type="predicted"/>
<dbReference type="Pfam" id="PF13692">
    <property type="entry name" value="Glyco_trans_1_4"/>
    <property type="match status" value="1"/>
</dbReference>
<keyword evidence="2" id="KW-0808">Transferase</keyword>
<dbReference type="RefSeq" id="WP_007335273.1">
    <property type="nucleotide sequence ID" value="NZ_AMCW01000170.1"/>
</dbReference>
<accession>K5D7H3</accession>
<dbReference type="GO" id="GO:0016757">
    <property type="term" value="F:glycosyltransferase activity"/>
    <property type="evidence" value="ECO:0007669"/>
    <property type="project" value="UniProtKB-ARBA"/>
</dbReference>
<protein>
    <submittedName>
        <fullName evidence="2">Glycosyl transferase, group 1 family protein</fullName>
    </submittedName>
</protein>
<dbReference type="Pfam" id="PF13477">
    <property type="entry name" value="Glyco_trans_4_2"/>
    <property type="match status" value="1"/>
</dbReference>
<evidence type="ECO:0000313" key="2">
    <source>
        <dbReference type="EMBL" id="EKJ98728.1"/>
    </source>
</evidence>
<feature type="domain" description="Glycosyltransferase subfamily 4-like N-terminal" evidence="1">
    <location>
        <begin position="2"/>
        <end position="138"/>
    </location>
</feature>
<dbReference type="AlphaFoldDB" id="K5D7H3"/>
<reference evidence="2 3" key="1">
    <citation type="journal article" date="2013" name="Mar. Genomics">
        <title>Expression of sulfatases in Rhodopirellula baltica and the diversity of sulfatases in the genus Rhodopirellula.</title>
        <authorList>
            <person name="Wegner C.E."/>
            <person name="Richter-Heitmann T."/>
            <person name="Klindworth A."/>
            <person name="Klockow C."/>
            <person name="Richter M."/>
            <person name="Achstetter T."/>
            <person name="Glockner F.O."/>
            <person name="Harder J."/>
        </authorList>
    </citation>
    <scope>NUCLEOTIDE SEQUENCE [LARGE SCALE GENOMIC DNA]</scope>
    <source>
        <strain evidence="2 3">SH28</strain>
    </source>
</reference>
<dbReference type="Gene3D" id="3.40.50.2000">
    <property type="entry name" value="Glycogen Phosphorylase B"/>
    <property type="match status" value="2"/>
</dbReference>
<dbReference type="SUPFAM" id="SSF53756">
    <property type="entry name" value="UDP-Glycosyltransferase/glycogen phosphorylase"/>
    <property type="match status" value="1"/>
</dbReference>
<dbReference type="InterPro" id="IPR028098">
    <property type="entry name" value="Glyco_trans_4-like_N"/>
</dbReference>
<dbReference type="Proteomes" id="UP000007993">
    <property type="component" value="Unassembled WGS sequence"/>
</dbReference>
<dbReference type="CDD" id="cd03808">
    <property type="entry name" value="GT4_CapM-like"/>
    <property type="match status" value="1"/>
</dbReference>